<dbReference type="EMBL" id="JAXCGZ010009445">
    <property type="protein sequence ID" value="KAK7077265.1"/>
    <property type="molecule type" value="Genomic_DNA"/>
</dbReference>
<keyword evidence="2" id="KW-1185">Reference proteome</keyword>
<reference evidence="1 2" key="1">
    <citation type="submission" date="2023-11" db="EMBL/GenBank/DDBJ databases">
        <title>Halocaridina rubra genome assembly.</title>
        <authorList>
            <person name="Smith C."/>
        </authorList>
    </citation>
    <scope>NUCLEOTIDE SEQUENCE [LARGE SCALE GENOMIC DNA]</scope>
    <source>
        <strain evidence="1">EP-1</strain>
        <tissue evidence="1">Whole</tissue>
    </source>
</reference>
<dbReference type="Proteomes" id="UP001381693">
    <property type="component" value="Unassembled WGS sequence"/>
</dbReference>
<dbReference type="AlphaFoldDB" id="A0AAN8X3G4"/>
<protein>
    <submittedName>
        <fullName evidence="1">Uncharacterized protein</fullName>
    </submittedName>
</protein>
<organism evidence="1 2">
    <name type="scientific">Halocaridina rubra</name>
    <name type="common">Hawaiian red shrimp</name>
    <dbReference type="NCBI Taxonomy" id="373956"/>
    <lineage>
        <taxon>Eukaryota</taxon>
        <taxon>Metazoa</taxon>
        <taxon>Ecdysozoa</taxon>
        <taxon>Arthropoda</taxon>
        <taxon>Crustacea</taxon>
        <taxon>Multicrustacea</taxon>
        <taxon>Malacostraca</taxon>
        <taxon>Eumalacostraca</taxon>
        <taxon>Eucarida</taxon>
        <taxon>Decapoda</taxon>
        <taxon>Pleocyemata</taxon>
        <taxon>Caridea</taxon>
        <taxon>Atyoidea</taxon>
        <taxon>Atyidae</taxon>
        <taxon>Halocaridina</taxon>
    </lineage>
</organism>
<comment type="caution">
    <text evidence="1">The sequence shown here is derived from an EMBL/GenBank/DDBJ whole genome shotgun (WGS) entry which is preliminary data.</text>
</comment>
<sequence>MLINFIGTGNGYHYRCGDMHVLKKDEGKAVLIQKELPQAEKKTVENEGVPGKIFREGEERKRHVATKDCLENSSRKWEIHRLEKALMMREMEICRSWRRIKNCCSQTDRISKGGEKT</sequence>
<gene>
    <name evidence="1" type="ORF">SK128_000153</name>
</gene>
<evidence type="ECO:0000313" key="2">
    <source>
        <dbReference type="Proteomes" id="UP001381693"/>
    </source>
</evidence>
<evidence type="ECO:0000313" key="1">
    <source>
        <dbReference type="EMBL" id="KAK7077265.1"/>
    </source>
</evidence>
<name>A0AAN8X3G4_HALRR</name>
<accession>A0AAN8X3G4</accession>
<proteinExistence type="predicted"/>